<dbReference type="AlphaFoldDB" id="A0AAD8V657"/>
<dbReference type="PANTHER" id="PTHR33026:SF7">
    <property type="entry name" value="OS03G0100275 PROTEIN"/>
    <property type="match status" value="1"/>
</dbReference>
<comment type="caution">
    <text evidence="3">The sequence shown here is derived from an EMBL/GenBank/DDBJ whole genome shotgun (WGS) entry which is preliminary data.</text>
</comment>
<evidence type="ECO:0000256" key="1">
    <source>
        <dbReference type="SAM" id="MobiDB-lite"/>
    </source>
</evidence>
<feature type="compositionally biased region" description="Polar residues" evidence="1">
    <location>
        <begin position="232"/>
        <end position="247"/>
    </location>
</feature>
<name>A0AAD8V657_LOLMU</name>
<reference evidence="3" key="1">
    <citation type="submission" date="2023-07" db="EMBL/GenBank/DDBJ databases">
        <title>A chromosome-level genome assembly of Lolium multiflorum.</title>
        <authorList>
            <person name="Chen Y."/>
            <person name="Copetti D."/>
            <person name="Kolliker R."/>
            <person name="Studer B."/>
        </authorList>
    </citation>
    <scope>NUCLEOTIDE SEQUENCE</scope>
    <source>
        <strain evidence="3">02402/16</strain>
        <tissue evidence="3">Leaf</tissue>
    </source>
</reference>
<proteinExistence type="predicted"/>
<feature type="region of interest" description="Disordered" evidence="1">
    <location>
        <begin position="108"/>
        <end position="130"/>
    </location>
</feature>
<dbReference type="InterPro" id="IPR007321">
    <property type="entry name" value="Transposase_28"/>
</dbReference>
<feature type="compositionally biased region" description="Low complexity" evidence="1">
    <location>
        <begin position="110"/>
        <end position="127"/>
    </location>
</feature>
<keyword evidence="4" id="KW-1185">Reference proteome</keyword>
<evidence type="ECO:0000313" key="3">
    <source>
        <dbReference type="EMBL" id="KAK1595667.1"/>
    </source>
</evidence>
<dbReference type="PANTHER" id="PTHR33026">
    <property type="entry name" value="OS06G0360600 PROTEIN"/>
    <property type="match status" value="1"/>
</dbReference>
<accession>A0AAD8V657</accession>
<feature type="compositionally biased region" description="Basic and acidic residues" evidence="1">
    <location>
        <begin position="171"/>
        <end position="184"/>
    </location>
</feature>
<dbReference type="Proteomes" id="UP001231189">
    <property type="component" value="Unassembled WGS sequence"/>
</dbReference>
<feature type="region of interest" description="Disordered" evidence="1">
    <location>
        <begin position="171"/>
        <end position="264"/>
    </location>
</feature>
<sequence length="264" mass="29529">MAAEDLEWERSKISNQDMNLLKRLGFTKEKDALRFPHEESYPKPPMEYRVSFVDHLIRGLSPPIHEFLRGLLFVYGLQLHQLTPNSILHVSIFITLCECFLGVQPNAGWPSDTSSPRPTSSPSGPMTRARAKAIHDKVNSLLTTLDLGTPLDGMLPHADVLCVIRYKAHQDPGEEETPWSREGEEQQNLEMNMEPKPTSPEERQGRKGRWPVTGPVRPAPRPDDPVTGPVNRAQTGPTPSYRTTTGPRTGLFAESRLATGRPDP</sequence>
<feature type="domain" description="Transposase (putative) gypsy type" evidence="2">
    <location>
        <begin position="50"/>
        <end position="106"/>
    </location>
</feature>
<dbReference type="EMBL" id="JAUUTY010000669">
    <property type="protein sequence ID" value="KAK1595667.1"/>
    <property type="molecule type" value="Genomic_DNA"/>
</dbReference>
<organism evidence="3 4">
    <name type="scientific">Lolium multiflorum</name>
    <name type="common">Italian ryegrass</name>
    <name type="synonym">Lolium perenne subsp. multiflorum</name>
    <dbReference type="NCBI Taxonomy" id="4521"/>
    <lineage>
        <taxon>Eukaryota</taxon>
        <taxon>Viridiplantae</taxon>
        <taxon>Streptophyta</taxon>
        <taxon>Embryophyta</taxon>
        <taxon>Tracheophyta</taxon>
        <taxon>Spermatophyta</taxon>
        <taxon>Magnoliopsida</taxon>
        <taxon>Liliopsida</taxon>
        <taxon>Poales</taxon>
        <taxon>Poaceae</taxon>
        <taxon>BOP clade</taxon>
        <taxon>Pooideae</taxon>
        <taxon>Poodae</taxon>
        <taxon>Poeae</taxon>
        <taxon>Poeae Chloroplast Group 2 (Poeae type)</taxon>
        <taxon>Loliodinae</taxon>
        <taxon>Loliinae</taxon>
        <taxon>Lolium</taxon>
    </lineage>
</organism>
<evidence type="ECO:0000313" key="4">
    <source>
        <dbReference type="Proteomes" id="UP001231189"/>
    </source>
</evidence>
<gene>
    <name evidence="3" type="ORF">QYE76_037386</name>
</gene>
<protein>
    <recommendedName>
        <fullName evidence="2">Transposase (putative) gypsy type domain-containing protein</fullName>
    </recommendedName>
</protein>
<dbReference type="Pfam" id="PF04195">
    <property type="entry name" value="Transposase_28"/>
    <property type="match status" value="1"/>
</dbReference>
<evidence type="ECO:0000259" key="2">
    <source>
        <dbReference type="Pfam" id="PF04195"/>
    </source>
</evidence>